<dbReference type="Gene3D" id="3.40.50.720">
    <property type="entry name" value="NAD(P)-binding Rossmann-like Domain"/>
    <property type="match status" value="1"/>
</dbReference>
<dbReference type="EMBL" id="ML213505">
    <property type="protein sequence ID" value="TFK54812.1"/>
    <property type="molecule type" value="Genomic_DNA"/>
</dbReference>
<keyword evidence="3" id="KW-1185">Reference proteome</keyword>
<dbReference type="OrthoDB" id="16464at2759"/>
<evidence type="ECO:0008006" key="4">
    <source>
        <dbReference type="Google" id="ProtNLM"/>
    </source>
</evidence>
<protein>
    <recommendedName>
        <fullName evidence="4">NAD(P)-binding protein</fullName>
    </recommendedName>
</protein>
<evidence type="ECO:0000256" key="1">
    <source>
        <dbReference type="SAM" id="Phobius"/>
    </source>
</evidence>
<dbReference type="AlphaFoldDB" id="A0A5C3NC00"/>
<accession>A0A5C3NC00</accession>
<gene>
    <name evidence="2" type="ORF">OE88DRAFT_1805236</name>
</gene>
<organism evidence="2 3">
    <name type="scientific">Heliocybe sulcata</name>
    <dbReference type="NCBI Taxonomy" id="5364"/>
    <lineage>
        <taxon>Eukaryota</taxon>
        <taxon>Fungi</taxon>
        <taxon>Dikarya</taxon>
        <taxon>Basidiomycota</taxon>
        <taxon>Agaricomycotina</taxon>
        <taxon>Agaricomycetes</taxon>
        <taxon>Gloeophyllales</taxon>
        <taxon>Gloeophyllaceae</taxon>
        <taxon>Heliocybe</taxon>
    </lineage>
</organism>
<dbReference type="PANTHER" id="PTHR43245:SF11">
    <property type="entry name" value="LD23561P"/>
    <property type="match status" value="1"/>
</dbReference>
<dbReference type="InterPro" id="IPR050177">
    <property type="entry name" value="Lipid_A_modif_metabolic_enz"/>
</dbReference>
<evidence type="ECO:0000313" key="3">
    <source>
        <dbReference type="Proteomes" id="UP000305948"/>
    </source>
</evidence>
<sequence length="418" mass="46585">MASAPPDKPNAIILGGLNTCSRALAEYLVPLKGDPLVSHLRIVDKYSVHPPTTYLGPDFPNVLEKHNVEYRQANLTLPDIVNQAFDPPAGQAPYTYVFDVTGEPRHDVPEPVQITHTFHISRLVAQEAARRQVKAYVRVSHSFYAYPEKGPHDEKQDFKPDGLRGIWWHEAQRAIASIPDLPLVILRDALVYGPYITMGYIPTFLCAAAVYGYMKQPLKALHSPGTYPVHTVHIDDIVAAAWASAEWIAKIGRQEADTLAGEELVFHNDKKVLKEVEGVVAPEQKIVAPVFNVADDHGTTFVGGLRTMCALFGTTVEFHGKLTDVLAKFRLDDVVEDINDEHVSGWTQMLQSSHPPVQGTPLTPYVDKAALERRVVALDNSKIKRVLGLTLRRPHFDEQSLGELVDKWKAERVWPVID</sequence>
<dbReference type="Proteomes" id="UP000305948">
    <property type="component" value="Unassembled WGS sequence"/>
</dbReference>
<proteinExistence type="predicted"/>
<reference evidence="2 3" key="1">
    <citation type="journal article" date="2019" name="Nat. Ecol. Evol.">
        <title>Megaphylogeny resolves global patterns of mushroom evolution.</title>
        <authorList>
            <person name="Varga T."/>
            <person name="Krizsan K."/>
            <person name="Foldi C."/>
            <person name="Dima B."/>
            <person name="Sanchez-Garcia M."/>
            <person name="Sanchez-Ramirez S."/>
            <person name="Szollosi G.J."/>
            <person name="Szarkandi J.G."/>
            <person name="Papp V."/>
            <person name="Albert L."/>
            <person name="Andreopoulos W."/>
            <person name="Angelini C."/>
            <person name="Antonin V."/>
            <person name="Barry K.W."/>
            <person name="Bougher N.L."/>
            <person name="Buchanan P."/>
            <person name="Buyck B."/>
            <person name="Bense V."/>
            <person name="Catcheside P."/>
            <person name="Chovatia M."/>
            <person name="Cooper J."/>
            <person name="Damon W."/>
            <person name="Desjardin D."/>
            <person name="Finy P."/>
            <person name="Geml J."/>
            <person name="Haridas S."/>
            <person name="Hughes K."/>
            <person name="Justo A."/>
            <person name="Karasinski D."/>
            <person name="Kautmanova I."/>
            <person name="Kiss B."/>
            <person name="Kocsube S."/>
            <person name="Kotiranta H."/>
            <person name="LaButti K.M."/>
            <person name="Lechner B.E."/>
            <person name="Liimatainen K."/>
            <person name="Lipzen A."/>
            <person name="Lukacs Z."/>
            <person name="Mihaltcheva S."/>
            <person name="Morgado L.N."/>
            <person name="Niskanen T."/>
            <person name="Noordeloos M.E."/>
            <person name="Ohm R.A."/>
            <person name="Ortiz-Santana B."/>
            <person name="Ovrebo C."/>
            <person name="Racz N."/>
            <person name="Riley R."/>
            <person name="Savchenko A."/>
            <person name="Shiryaev A."/>
            <person name="Soop K."/>
            <person name="Spirin V."/>
            <person name="Szebenyi C."/>
            <person name="Tomsovsky M."/>
            <person name="Tulloss R.E."/>
            <person name="Uehling J."/>
            <person name="Grigoriev I.V."/>
            <person name="Vagvolgyi C."/>
            <person name="Papp T."/>
            <person name="Martin F.M."/>
            <person name="Miettinen O."/>
            <person name="Hibbett D.S."/>
            <person name="Nagy L.G."/>
        </authorList>
    </citation>
    <scope>NUCLEOTIDE SEQUENCE [LARGE SCALE GENOMIC DNA]</scope>
    <source>
        <strain evidence="2 3">OMC1185</strain>
    </source>
</reference>
<dbReference type="SUPFAM" id="SSF51735">
    <property type="entry name" value="NAD(P)-binding Rossmann-fold domains"/>
    <property type="match status" value="1"/>
</dbReference>
<dbReference type="PANTHER" id="PTHR43245">
    <property type="entry name" value="BIFUNCTIONAL POLYMYXIN RESISTANCE PROTEIN ARNA"/>
    <property type="match status" value="1"/>
</dbReference>
<name>A0A5C3NC00_9AGAM</name>
<keyword evidence="1" id="KW-0812">Transmembrane</keyword>
<dbReference type="STRING" id="5364.A0A5C3NC00"/>
<dbReference type="InterPro" id="IPR036291">
    <property type="entry name" value="NAD(P)-bd_dom_sf"/>
</dbReference>
<keyword evidence="1" id="KW-1133">Transmembrane helix</keyword>
<feature type="transmembrane region" description="Helical" evidence="1">
    <location>
        <begin position="192"/>
        <end position="214"/>
    </location>
</feature>
<keyword evidence="1" id="KW-0472">Membrane</keyword>
<evidence type="ECO:0000313" key="2">
    <source>
        <dbReference type="EMBL" id="TFK54812.1"/>
    </source>
</evidence>